<keyword evidence="6" id="KW-1185">Reference proteome</keyword>
<gene>
    <name evidence="3 5" type="primary">astB</name>
    <name evidence="5" type="ORF">GCM10007924_06580</name>
</gene>
<evidence type="ECO:0000256" key="3">
    <source>
        <dbReference type="HAMAP-Rule" id="MF_01172"/>
    </source>
</evidence>
<feature type="binding site" evidence="3">
    <location>
        <position position="253"/>
    </location>
    <ligand>
        <name>substrate</name>
    </ligand>
</feature>
<feature type="binding site" evidence="3">
    <location>
        <position position="111"/>
    </location>
    <ligand>
        <name>substrate</name>
    </ligand>
</feature>
<dbReference type="Gene3D" id="3.75.10.20">
    <property type="entry name" value="Succinylarginine dihydrolase"/>
    <property type="match status" value="1"/>
</dbReference>
<comment type="subunit">
    <text evidence="3">Homodimer.</text>
</comment>
<reference evidence="5" key="2">
    <citation type="submission" date="2023-01" db="EMBL/GenBank/DDBJ databases">
        <title>Draft genome sequence of Sneathiella chinensis strain NBRC 103408.</title>
        <authorList>
            <person name="Sun Q."/>
            <person name="Mori K."/>
        </authorList>
    </citation>
    <scope>NUCLEOTIDE SEQUENCE</scope>
    <source>
        <strain evidence="5">NBRC 103408</strain>
    </source>
</reference>
<dbReference type="HAMAP" id="MF_01172">
    <property type="entry name" value="AstB"/>
    <property type="match status" value="1"/>
</dbReference>
<evidence type="ECO:0000256" key="4">
    <source>
        <dbReference type="NCBIfam" id="TIGR03241"/>
    </source>
</evidence>
<comment type="similarity">
    <text evidence="3">Belongs to the succinylarginine dihydrolase family.</text>
</comment>
<dbReference type="NCBIfam" id="NF009789">
    <property type="entry name" value="PRK13281.1"/>
    <property type="match status" value="1"/>
</dbReference>
<organism evidence="5 6">
    <name type="scientific">Sneathiella chinensis</name>
    <dbReference type="NCBI Taxonomy" id="349750"/>
    <lineage>
        <taxon>Bacteria</taxon>
        <taxon>Pseudomonadati</taxon>
        <taxon>Pseudomonadota</taxon>
        <taxon>Alphaproteobacteria</taxon>
        <taxon>Sneathiellales</taxon>
        <taxon>Sneathiellaceae</taxon>
        <taxon>Sneathiella</taxon>
    </lineage>
</organism>
<feature type="binding site" evidence="3">
    <location>
        <begin position="138"/>
        <end position="139"/>
    </location>
    <ligand>
        <name>substrate</name>
    </ligand>
</feature>
<keyword evidence="2 3" id="KW-0378">Hydrolase</keyword>
<comment type="function">
    <text evidence="3">Catalyzes the hydrolysis of N(2)-succinylarginine into N(2)-succinylornithine, ammonia and CO(2).</text>
</comment>
<dbReference type="SUPFAM" id="SSF55909">
    <property type="entry name" value="Pentein"/>
    <property type="match status" value="1"/>
</dbReference>
<comment type="caution">
    <text evidence="5">The sequence shown here is derived from an EMBL/GenBank/DDBJ whole genome shotgun (WGS) entry which is preliminary data.</text>
</comment>
<evidence type="ECO:0000313" key="6">
    <source>
        <dbReference type="Proteomes" id="UP001161409"/>
    </source>
</evidence>
<dbReference type="RefSeq" id="WP_169559438.1">
    <property type="nucleotide sequence ID" value="NZ_BSNF01000001.1"/>
</dbReference>
<dbReference type="Proteomes" id="UP001161409">
    <property type="component" value="Unassembled WGS sequence"/>
</dbReference>
<accession>A0ABQ5TZY6</accession>
<proteinExistence type="inferred from homology"/>
<feature type="binding site" evidence="3">
    <location>
        <position position="215"/>
    </location>
    <ligand>
        <name>substrate</name>
    </ligand>
</feature>
<dbReference type="InterPro" id="IPR007079">
    <property type="entry name" value="SuccinylArg_d-Hdrlase_AstB"/>
</dbReference>
<evidence type="ECO:0000313" key="5">
    <source>
        <dbReference type="EMBL" id="GLQ05437.1"/>
    </source>
</evidence>
<dbReference type="EMBL" id="BSNF01000001">
    <property type="protein sequence ID" value="GLQ05437.1"/>
    <property type="molecule type" value="Genomic_DNA"/>
</dbReference>
<protein>
    <recommendedName>
        <fullName evidence="3 4">N-succinylarginine dihydrolase</fullName>
        <ecNumber evidence="3 4">3.5.3.23</ecNumber>
    </recommendedName>
</protein>
<dbReference type="PANTHER" id="PTHR30420:SF2">
    <property type="entry name" value="N-SUCCINYLARGININE DIHYDROLASE"/>
    <property type="match status" value="1"/>
</dbReference>
<dbReference type="NCBIfam" id="TIGR03241">
    <property type="entry name" value="arg_catab_astB"/>
    <property type="match status" value="1"/>
</dbReference>
<feature type="active site" evidence="3">
    <location>
        <position position="175"/>
    </location>
</feature>
<reference evidence="5" key="1">
    <citation type="journal article" date="2014" name="Int. J. Syst. Evol. Microbiol.">
        <title>Complete genome of a new Firmicutes species belonging to the dominant human colonic microbiota ('Ruminococcus bicirculans') reveals two chromosomes and a selective capacity to utilize plant glucans.</title>
        <authorList>
            <consortium name="NISC Comparative Sequencing Program"/>
            <person name="Wegmann U."/>
            <person name="Louis P."/>
            <person name="Goesmann A."/>
            <person name="Henrissat B."/>
            <person name="Duncan S.H."/>
            <person name="Flint H.J."/>
        </authorList>
    </citation>
    <scope>NUCLEOTIDE SEQUENCE</scope>
    <source>
        <strain evidence="5">NBRC 103408</strain>
    </source>
</reference>
<dbReference type="EC" id="3.5.3.23" evidence="3 4"/>
<feature type="active site" description="Nucleophile" evidence="3">
    <location>
        <position position="372"/>
    </location>
</feature>
<comment type="pathway">
    <text evidence="3">Amino-acid degradation; L-arginine degradation via AST pathway; L-glutamate and succinate from L-arginine: step 2/5.</text>
</comment>
<dbReference type="Pfam" id="PF04996">
    <property type="entry name" value="AstB"/>
    <property type="match status" value="1"/>
</dbReference>
<dbReference type="PANTHER" id="PTHR30420">
    <property type="entry name" value="N-SUCCINYLARGININE DIHYDROLASE"/>
    <property type="match status" value="1"/>
</dbReference>
<feature type="active site" evidence="3">
    <location>
        <position position="251"/>
    </location>
</feature>
<evidence type="ECO:0000256" key="1">
    <source>
        <dbReference type="ARBA" id="ARBA00022503"/>
    </source>
</evidence>
<evidence type="ECO:0000256" key="2">
    <source>
        <dbReference type="ARBA" id="ARBA00022801"/>
    </source>
</evidence>
<dbReference type="InterPro" id="IPR037031">
    <property type="entry name" value="AstB_sf"/>
</dbReference>
<feature type="binding site" evidence="3">
    <location>
        <begin position="20"/>
        <end position="29"/>
    </location>
    <ligand>
        <name>substrate</name>
    </ligand>
</feature>
<feature type="binding site" evidence="3">
    <location>
        <position position="366"/>
    </location>
    <ligand>
        <name>substrate</name>
    </ligand>
</feature>
<sequence length="449" mass="49542">MTIYYEANFDGLVGPTHNFAGLSHGNLASTGNALEISNPRQAALQGLEKMHSLMKMGLRQGILPPHERPHLPTLRALGYQGSDAHIIALVQKTAPHLLAAVSSASSMWVANAATVSPAPDTLDGRTHFTPANLASMFHRSLEPQVTGRMLSRIFEDETYFVHHPALPGTAHFSDEGAANHTRLCASYGEPGVELFVFGGSAFDSRLPHPDRFPARQTLEASRAVARLHGLTDEHALFVQQNPEVIDKGVFHNDVIAVGNGPCLFYHQDAFLNPEQLQRDLQARLHGTSLHFIEVPRSEVSVADAVQSYLFNSQLVSLDETRQTMHLIAPLECRENHHVHRYLEKLLTRGTPVQSVTYLDIRQSMKNGGGPACLRLRVVLSEEAGHSIAPRVFLTDTLYEDLKSWIMTHYRDRLSPDDLKDPDLLVGSQQALDELTSLLGLGAVYDFQLG</sequence>
<name>A0ABQ5TZY6_9PROT</name>
<comment type="catalytic activity">
    <reaction evidence="3">
        <text>N(2)-succinyl-L-arginine + 2 H2O + 2 H(+) = N(2)-succinyl-L-ornithine + 2 NH4(+) + CO2</text>
        <dbReference type="Rhea" id="RHEA:19533"/>
        <dbReference type="ChEBI" id="CHEBI:15377"/>
        <dbReference type="ChEBI" id="CHEBI:15378"/>
        <dbReference type="ChEBI" id="CHEBI:16526"/>
        <dbReference type="ChEBI" id="CHEBI:28938"/>
        <dbReference type="ChEBI" id="CHEBI:58241"/>
        <dbReference type="ChEBI" id="CHEBI:58514"/>
        <dbReference type="EC" id="3.5.3.23"/>
    </reaction>
</comment>
<keyword evidence="1 3" id="KW-0056">Arginine metabolism</keyword>